<keyword evidence="2" id="KW-0812">Transmembrane</keyword>
<feature type="transmembrane region" description="Helical" evidence="2">
    <location>
        <begin position="216"/>
        <end position="238"/>
    </location>
</feature>
<evidence type="ECO:0000256" key="1">
    <source>
        <dbReference type="SAM" id="MobiDB-lite"/>
    </source>
</evidence>
<proteinExistence type="predicted"/>
<dbReference type="PROSITE" id="PS51257">
    <property type="entry name" value="PROKAR_LIPOPROTEIN"/>
    <property type="match status" value="1"/>
</dbReference>
<comment type="caution">
    <text evidence="3">The sequence shown here is derived from an EMBL/GenBank/DDBJ whole genome shotgun (WGS) entry which is preliminary data.</text>
</comment>
<organism evidence="3 4">
    <name type="scientific">Fibrisoma montanum</name>
    <dbReference type="NCBI Taxonomy" id="2305895"/>
    <lineage>
        <taxon>Bacteria</taxon>
        <taxon>Pseudomonadati</taxon>
        <taxon>Bacteroidota</taxon>
        <taxon>Cytophagia</taxon>
        <taxon>Cytophagales</taxon>
        <taxon>Spirosomataceae</taxon>
        <taxon>Fibrisoma</taxon>
    </lineage>
</organism>
<keyword evidence="2" id="KW-1133">Transmembrane helix</keyword>
<keyword evidence="4" id="KW-1185">Reference proteome</keyword>
<protein>
    <submittedName>
        <fullName evidence="3">Uncharacterized protein</fullName>
    </submittedName>
</protein>
<dbReference type="RefSeq" id="WP_119667311.1">
    <property type="nucleotide sequence ID" value="NZ_QXED01000002.1"/>
</dbReference>
<accession>A0A418MF39</accession>
<dbReference type="AlphaFoldDB" id="A0A418MF39"/>
<gene>
    <name evidence="3" type="ORF">DYU11_09020</name>
</gene>
<evidence type="ECO:0000313" key="4">
    <source>
        <dbReference type="Proteomes" id="UP000283523"/>
    </source>
</evidence>
<keyword evidence="2" id="KW-0472">Membrane</keyword>
<feature type="transmembrane region" description="Helical" evidence="2">
    <location>
        <begin position="285"/>
        <end position="303"/>
    </location>
</feature>
<evidence type="ECO:0000313" key="3">
    <source>
        <dbReference type="EMBL" id="RIV25429.1"/>
    </source>
</evidence>
<dbReference type="Proteomes" id="UP000283523">
    <property type="component" value="Unassembled WGS sequence"/>
</dbReference>
<feature type="region of interest" description="Disordered" evidence="1">
    <location>
        <begin position="49"/>
        <end position="69"/>
    </location>
</feature>
<reference evidence="3 4" key="1">
    <citation type="submission" date="2018-08" db="EMBL/GenBank/DDBJ databases">
        <title>Fibrisoma montanum sp. nov., isolated from Danxia mountain soil.</title>
        <authorList>
            <person name="Huang Y."/>
        </authorList>
    </citation>
    <scope>NUCLEOTIDE SEQUENCE [LARGE SCALE GENOMIC DNA]</scope>
    <source>
        <strain evidence="3 4">HYT19</strain>
    </source>
</reference>
<name>A0A418MF39_9BACT</name>
<sequence length="395" mass="43536">MSYPSYKKTNLSAGPYKPFATSNSGVYSCSSDDARLRLLESRLNAKVPGVTRPGTELGKSPESAKRSTIDQASNVQKILSIGYDYNKLIRDSTAVSENIQLLTEKSSRLVTVTHTVRIRELTQLAVFVDETTIMLITRLRVFQQTVRFSNIDEVTRSLSELSGLLDSRLKRFGALLAQVLEAVGRASAAVTGSSKIKAVQTQLALYVSKIPRLQTALLRGMSMIGKALAALGIAISAIQTYDKWKDYSEDRSPEKLKKAIIESIAFVVGIVVIIVGAVFGGTVAIVIGAVLLIYGIVEAYLSYRDPNHQDSLSRGIYAVGEVLYAKMNTAMEMLSRLGEAFDNGIQRLGHYLYDLYQKLMQAVDRLTDSVEKKATELIDDLLLQMRDTLPHLPYP</sequence>
<dbReference type="EMBL" id="QXED01000002">
    <property type="protein sequence ID" value="RIV25429.1"/>
    <property type="molecule type" value="Genomic_DNA"/>
</dbReference>
<evidence type="ECO:0000256" key="2">
    <source>
        <dbReference type="SAM" id="Phobius"/>
    </source>
</evidence>